<feature type="compositionally biased region" description="Basic and acidic residues" evidence="3">
    <location>
        <begin position="1322"/>
        <end position="1333"/>
    </location>
</feature>
<dbReference type="Gene3D" id="2.60.40.10">
    <property type="entry name" value="Immunoglobulins"/>
    <property type="match status" value="4"/>
</dbReference>
<evidence type="ECO:0000256" key="2">
    <source>
        <dbReference type="ARBA" id="ARBA00023319"/>
    </source>
</evidence>
<dbReference type="EMBL" id="JAQQBR010000002">
    <property type="protein sequence ID" value="KAK0181089.1"/>
    <property type="molecule type" value="Genomic_DNA"/>
</dbReference>
<feature type="domain" description="Fibronectin type-III" evidence="5">
    <location>
        <begin position="75"/>
        <end position="176"/>
    </location>
</feature>
<feature type="compositionally biased region" description="Basic and acidic residues" evidence="3">
    <location>
        <begin position="477"/>
        <end position="512"/>
    </location>
</feature>
<dbReference type="FunFam" id="2.60.40.10:FF:001806">
    <property type="entry name" value="Blast:Twitchin"/>
    <property type="match status" value="1"/>
</dbReference>
<feature type="domain" description="Ig-like" evidence="4">
    <location>
        <begin position="275"/>
        <end position="369"/>
    </location>
</feature>
<feature type="region of interest" description="Disordered" evidence="3">
    <location>
        <begin position="1011"/>
        <end position="1054"/>
    </location>
</feature>
<dbReference type="InterPro" id="IPR003598">
    <property type="entry name" value="Ig_sub2"/>
</dbReference>
<reference evidence="6" key="2">
    <citation type="submission" date="2023-03" db="EMBL/GenBank/DDBJ databases">
        <authorList>
            <person name="Inwood S.N."/>
            <person name="Skelly J.G."/>
            <person name="Guhlin J."/>
            <person name="Harrop T.W.R."/>
            <person name="Goldson S.G."/>
            <person name="Dearden P.K."/>
        </authorList>
    </citation>
    <scope>NUCLEOTIDE SEQUENCE</scope>
    <source>
        <strain evidence="6">Lincoln</strain>
        <tissue evidence="6">Whole body</tissue>
    </source>
</reference>
<feature type="compositionally biased region" description="Polar residues" evidence="3">
    <location>
        <begin position="1192"/>
        <end position="1201"/>
    </location>
</feature>
<feature type="compositionally biased region" description="Polar residues" evidence="3">
    <location>
        <begin position="514"/>
        <end position="531"/>
    </location>
</feature>
<dbReference type="SUPFAM" id="SSF49265">
    <property type="entry name" value="Fibronectin type III"/>
    <property type="match status" value="2"/>
</dbReference>
<protein>
    <recommendedName>
        <fullName evidence="8">Titin</fullName>
    </recommendedName>
</protein>
<comment type="caution">
    <text evidence="6">The sequence shown here is derived from an EMBL/GenBank/DDBJ whole genome shotgun (WGS) entry which is preliminary data.</text>
</comment>
<evidence type="ECO:0000256" key="1">
    <source>
        <dbReference type="ARBA" id="ARBA00022737"/>
    </source>
</evidence>
<dbReference type="SMART" id="SM00409">
    <property type="entry name" value="IG"/>
    <property type="match status" value="2"/>
</dbReference>
<proteinExistence type="predicted"/>
<feature type="region of interest" description="Disordered" evidence="3">
    <location>
        <begin position="766"/>
        <end position="821"/>
    </location>
</feature>
<evidence type="ECO:0000259" key="4">
    <source>
        <dbReference type="PROSITE" id="PS50835"/>
    </source>
</evidence>
<feature type="region of interest" description="Disordered" evidence="3">
    <location>
        <begin position="452"/>
        <end position="539"/>
    </location>
</feature>
<evidence type="ECO:0008006" key="8">
    <source>
        <dbReference type="Google" id="ProtNLM"/>
    </source>
</evidence>
<dbReference type="PANTHER" id="PTHR13817">
    <property type="entry name" value="TITIN"/>
    <property type="match status" value="1"/>
</dbReference>
<dbReference type="PRINTS" id="PR00014">
    <property type="entry name" value="FNTYPEIII"/>
</dbReference>
<organism evidence="6 7">
    <name type="scientific">Microctonus hyperodae</name>
    <name type="common">Parasitoid wasp</name>
    <dbReference type="NCBI Taxonomy" id="165561"/>
    <lineage>
        <taxon>Eukaryota</taxon>
        <taxon>Metazoa</taxon>
        <taxon>Ecdysozoa</taxon>
        <taxon>Arthropoda</taxon>
        <taxon>Hexapoda</taxon>
        <taxon>Insecta</taxon>
        <taxon>Pterygota</taxon>
        <taxon>Neoptera</taxon>
        <taxon>Endopterygota</taxon>
        <taxon>Hymenoptera</taxon>
        <taxon>Apocrita</taxon>
        <taxon>Ichneumonoidea</taxon>
        <taxon>Braconidae</taxon>
        <taxon>Euphorinae</taxon>
        <taxon>Microctonus</taxon>
    </lineage>
</organism>
<feature type="region of interest" description="Disordered" evidence="3">
    <location>
        <begin position="1141"/>
        <end position="1333"/>
    </location>
</feature>
<feature type="compositionally biased region" description="Basic and acidic residues" evidence="3">
    <location>
        <begin position="1173"/>
        <end position="1189"/>
    </location>
</feature>
<evidence type="ECO:0000256" key="3">
    <source>
        <dbReference type="SAM" id="MobiDB-lite"/>
    </source>
</evidence>
<feature type="compositionally biased region" description="Basic and acidic residues" evidence="3">
    <location>
        <begin position="1259"/>
        <end position="1269"/>
    </location>
</feature>
<feature type="compositionally biased region" description="Basic and acidic residues" evidence="3">
    <location>
        <begin position="1202"/>
        <end position="1231"/>
    </location>
</feature>
<dbReference type="SUPFAM" id="SSF48726">
    <property type="entry name" value="Immunoglobulin"/>
    <property type="match status" value="2"/>
</dbReference>
<feature type="compositionally biased region" description="Polar residues" evidence="3">
    <location>
        <begin position="1302"/>
        <end position="1317"/>
    </location>
</feature>
<dbReference type="SMART" id="SM00060">
    <property type="entry name" value="FN3"/>
    <property type="match status" value="2"/>
</dbReference>
<dbReference type="GO" id="GO:0030154">
    <property type="term" value="P:cell differentiation"/>
    <property type="evidence" value="ECO:0007669"/>
    <property type="project" value="UniProtKB-ARBA"/>
</dbReference>
<dbReference type="PROSITE" id="PS50853">
    <property type="entry name" value="FN3"/>
    <property type="match status" value="2"/>
</dbReference>
<dbReference type="Proteomes" id="UP001168972">
    <property type="component" value="Unassembled WGS sequence"/>
</dbReference>
<dbReference type="PANTHER" id="PTHR13817:SF167">
    <property type="entry name" value="MYOMESIN AND MYOSIN BINDING PROTEIN"/>
    <property type="match status" value="1"/>
</dbReference>
<dbReference type="FunFam" id="2.60.40.10:FF:000031">
    <property type="entry name" value="Myosin-binding protein C, slow type"/>
    <property type="match status" value="1"/>
</dbReference>
<feature type="compositionally biased region" description="Basic and acidic residues" evidence="3">
    <location>
        <begin position="1105"/>
        <end position="1114"/>
    </location>
</feature>
<evidence type="ECO:0000313" key="7">
    <source>
        <dbReference type="Proteomes" id="UP001168972"/>
    </source>
</evidence>
<dbReference type="InterPro" id="IPR007110">
    <property type="entry name" value="Ig-like_dom"/>
</dbReference>
<feature type="compositionally biased region" description="Polar residues" evidence="3">
    <location>
        <begin position="859"/>
        <end position="870"/>
    </location>
</feature>
<feature type="compositionally biased region" description="Basic and acidic residues" evidence="3">
    <location>
        <begin position="890"/>
        <end position="917"/>
    </location>
</feature>
<feature type="region of interest" description="Disordered" evidence="3">
    <location>
        <begin position="957"/>
        <end position="978"/>
    </location>
</feature>
<feature type="compositionally biased region" description="Basic and acidic residues" evidence="3">
    <location>
        <begin position="1239"/>
        <end position="1249"/>
    </location>
</feature>
<feature type="region of interest" description="Disordered" evidence="3">
    <location>
        <begin position="851"/>
        <end position="945"/>
    </location>
</feature>
<feature type="region of interest" description="Disordered" evidence="3">
    <location>
        <begin position="1094"/>
        <end position="1114"/>
    </location>
</feature>
<keyword evidence="7" id="KW-1185">Reference proteome</keyword>
<evidence type="ECO:0000313" key="6">
    <source>
        <dbReference type="EMBL" id="KAK0181089.1"/>
    </source>
</evidence>
<feature type="domain" description="Ig-like" evidence="4">
    <location>
        <begin position="182"/>
        <end position="270"/>
    </location>
</feature>
<feature type="region of interest" description="Disordered" evidence="3">
    <location>
        <begin position="1"/>
        <end position="20"/>
    </location>
</feature>
<accession>A0AA39L0Z8</accession>
<reference evidence="6" key="1">
    <citation type="journal article" date="2023" name="bioRxiv">
        <title>Scaffold-level genome assemblies of two parasitoid biocontrol wasps reveal the parthenogenesis mechanism and an associated novel virus.</title>
        <authorList>
            <person name="Inwood S."/>
            <person name="Skelly J."/>
            <person name="Guhlin J."/>
            <person name="Harrop T."/>
            <person name="Goldson S."/>
            <person name="Dearden P."/>
        </authorList>
    </citation>
    <scope>NUCLEOTIDE SEQUENCE</scope>
    <source>
        <strain evidence="6">Lincoln</strain>
        <tissue evidence="6">Whole body</tissue>
    </source>
</reference>
<dbReference type="InterPro" id="IPR003599">
    <property type="entry name" value="Ig_sub"/>
</dbReference>
<dbReference type="Pfam" id="PF07679">
    <property type="entry name" value="I-set"/>
    <property type="match status" value="2"/>
</dbReference>
<dbReference type="InterPro" id="IPR003961">
    <property type="entry name" value="FN3_dom"/>
</dbReference>
<keyword evidence="2" id="KW-0393">Immunoglobulin domain</keyword>
<dbReference type="InterPro" id="IPR036179">
    <property type="entry name" value="Ig-like_dom_sf"/>
</dbReference>
<dbReference type="SMART" id="SM00408">
    <property type="entry name" value="IGc2"/>
    <property type="match status" value="2"/>
</dbReference>
<gene>
    <name evidence="6" type="ORF">PV327_003403</name>
</gene>
<dbReference type="CDD" id="cd00096">
    <property type="entry name" value="Ig"/>
    <property type="match status" value="1"/>
</dbReference>
<dbReference type="InterPro" id="IPR013098">
    <property type="entry name" value="Ig_I-set"/>
</dbReference>
<dbReference type="CDD" id="cd00063">
    <property type="entry name" value="FN3"/>
    <property type="match status" value="2"/>
</dbReference>
<keyword evidence="1" id="KW-0677">Repeat</keyword>
<dbReference type="Pfam" id="PF00041">
    <property type="entry name" value="fn3"/>
    <property type="match status" value="2"/>
</dbReference>
<feature type="compositionally biased region" description="Basic and acidic residues" evidence="3">
    <location>
        <begin position="1035"/>
        <end position="1046"/>
    </location>
</feature>
<evidence type="ECO:0000259" key="5">
    <source>
        <dbReference type="PROSITE" id="PS50853"/>
    </source>
</evidence>
<dbReference type="FunFam" id="2.60.40.10:FF:000612">
    <property type="entry name" value="palladin isoform X1"/>
    <property type="match status" value="1"/>
</dbReference>
<feature type="compositionally biased region" description="Acidic residues" evidence="3">
    <location>
        <begin position="925"/>
        <end position="943"/>
    </location>
</feature>
<feature type="compositionally biased region" description="Basic and acidic residues" evidence="3">
    <location>
        <begin position="11"/>
        <end position="20"/>
    </location>
</feature>
<name>A0AA39L0Z8_MICHY</name>
<dbReference type="GO" id="GO:0009653">
    <property type="term" value="P:anatomical structure morphogenesis"/>
    <property type="evidence" value="ECO:0007669"/>
    <property type="project" value="UniProtKB-ARBA"/>
</dbReference>
<dbReference type="InterPro" id="IPR013783">
    <property type="entry name" value="Ig-like_fold"/>
</dbReference>
<sequence length="1422" mass="160293">MVFSVLTDDENGTKSERGRGDISQWSRACQTLFCFISGSTCTIVLETLITKYVRAERQQNRKRSYVATCERLPAPPGKPILIAASSEDSPPDIVGIRWERSPSNGGSAIVGYLVEHRRLGSPHWVRSSPNLCSFPELTLSGLEPGWRYQFRVRAQNNLGLSQPSELSDPLTVTLQRSAASAPRFDLELKDTIALENEQAEFIVHFSGTPIPKISWFKDGFEIFSSRRTRIVTENGKSTLLIHQTALNDEGEIKCTATNRAGHVSTRANLILEAPPRIRLPRQYEDGLLFEQDETVRLKISVAGKPSPNVAWLHDGDIIKADDRHILEALDSGECSMKIPAAKRKDRGEYTVKAINKLGVDVTSFLVTVTDRPAAPGKATIAMTLGRSVTLSWQEPEDDGGCKIGTYIVEYYRIGWDVWLKAATCRQPMTTLSELIEGSEYKFRVKAENPYGVSDPSAESDVIFIPDPKRGINSPPLRPDKSQSQREIHRGRSERRQDEPTKRTRSLTREEAIRANNNDFQTPPSRSASAQRLVSGAPMRPARVDSRVTFSDTVYLHVEKPLQDDTPVAPIRPRSKRDKIQQVAEDEDKRRIKREVINPIEITSNSALIVRQPSFDDSGGNSIRPTFREKSPSPIPMIRIQQSSVDESKNTKLILPREADMAEEEEENDDERFRGSSEFMLVLYPEEESGNKIAFGRSGLENEIEDDDEDLVPPPMSLSLPELFSADHQIVEVLREAVSSTELLHERAMERFYKAVAIEEAEAAKNIDSNSNQKPKEALNFSSGRLRNSRIRRLPSSSSPTQSGAKAKWIHRRASDSQASPKILRGVPTTLLLPAPKLVASDPNLPQDSIVDEEFPSRILPTTPSASTSTGLHRWDEKTMPLIPQQEPENLAEKASKDSSTHLEQIVRDVKTPDRQYENDSLNADDYTESTDEETDESEISDSSEDLKTLKSRLLAQPIVDEQDTYHPRGRPTPYVSSPEPDYKIILDVATQNKPGVVLNNVAQPKSILKKRSDEEPVPVNRFGRPIPPENPVQERQNKSDEFHKDDNNDEPAIEEPAVIMRKKSLTDVTNTMKETVMAELDSENASLLNVAEVAKNRRRPNQKPVLEKKPSIEEQEDLEARKAVIDHYTELVKEYSISHTVHPPAKWSSNGTLSHGNKLVPKKVDTGVNSNQKKLDENVAVQKEEEPRSRKNTAGSKGSTPSRDDTRPSRKASRNESSESRSRNVSTERKSGRSISKTRAREISQDRQSSRSSSRTRKHDMPHDKEISKSSRSSSRQRSEIIPQHKSSSRANSKERFRSFDISPSDSEASQRMSQKKSNSCRLERSRRSSSRTIERMERMKNALSESNNGINDRLVAKANINVKLTMNYIIDLTIFIAAVYVYLFKKEILAIPLIGLLLYRRIQQDINEWIPKWWKGKPRRR</sequence>
<feature type="domain" description="Fibronectin type-III" evidence="5">
    <location>
        <begin position="374"/>
        <end position="467"/>
    </location>
</feature>
<dbReference type="PROSITE" id="PS50835">
    <property type="entry name" value="IG_LIKE"/>
    <property type="match status" value="2"/>
</dbReference>
<dbReference type="InterPro" id="IPR050964">
    <property type="entry name" value="Striated_Muscle_Regulatory"/>
</dbReference>
<dbReference type="InterPro" id="IPR036116">
    <property type="entry name" value="FN3_sf"/>
</dbReference>
<feature type="region of interest" description="Disordered" evidence="3">
    <location>
        <begin position="611"/>
        <end position="632"/>
    </location>
</feature>